<comment type="similarity">
    <text evidence="1 7">Belongs to the peptidase C14A family.</text>
</comment>
<dbReference type="PROSITE" id="PS01122">
    <property type="entry name" value="CASPASE_CYS"/>
    <property type="match status" value="1"/>
</dbReference>
<dbReference type="GO" id="GO:0042981">
    <property type="term" value="P:regulation of apoptotic process"/>
    <property type="evidence" value="ECO:0007669"/>
    <property type="project" value="InterPro"/>
</dbReference>
<dbReference type="PRINTS" id="PR00376">
    <property type="entry name" value="IL1BCENZYME"/>
</dbReference>
<dbReference type="SMART" id="SM00115">
    <property type="entry name" value="CASc"/>
    <property type="match status" value="1"/>
</dbReference>
<name>A0A7U0FWW0_LETRI</name>
<dbReference type="InterPro" id="IPR011029">
    <property type="entry name" value="DEATH-like_dom_sf"/>
</dbReference>
<dbReference type="GO" id="GO:0006508">
    <property type="term" value="P:proteolysis"/>
    <property type="evidence" value="ECO:0007669"/>
    <property type="project" value="UniProtKB-KW"/>
</dbReference>
<organism evidence="11">
    <name type="scientific">Lethenteron reissneri</name>
    <name type="common">Far Eastern brook lamprey</name>
    <name type="synonym">Lampetra reissneri</name>
    <dbReference type="NCBI Taxonomy" id="7753"/>
    <lineage>
        <taxon>Eukaryota</taxon>
        <taxon>Metazoa</taxon>
        <taxon>Chordata</taxon>
        <taxon>Craniata</taxon>
        <taxon>Vertebrata</taxon>
        <taxon>Cyclostomata</taxon>
        <taxon>Hyperoartia</taxon>
        <taxon>Petromyzontiformes</taxon>
        <taxon>Petromyzontidae</taxon>
        <taxon>Lethenteron</taxon>
    </lineage>
</organism>
<proteinExistence type="evidence at transcript level"/>
<dbReference type="PANTHER" id="PTHR47901">
    <property type="entry name" value="CASPASE RECRUITMENT DOMAIN-CONTAINING PROTEIN 18"/>
    <property type="match status" value="1"/>
</dbReference>
<dbReference type="SUPFAM" id="SSF47986">
    <property type="entry name" value="DEATH domain"/>
    <property type="match status" value="1"/>
</dbReference>
<feature type="active site" evidence="6">
    <location>
        <position position="270"/>
    </location>
</feature>
<dbReference type="GO" id="GO:0097169">
    <property type="term" value="C:AIM2 inflammasome complex"/>
    <property type="evidence" value="ECO:0007669"/>
    <property type="project" value="TreeGrafter"/>
</dbReference>
<dbReference type="GO" id="GO:0050727">
    <property type="term" value="P:regulation of inflammatory response"/>
    <property type="evidence" value="ECO:0007669"/>
    <property type="project" value="TreeGrafter"/>
</dbReference>
<dbReference type="Pfam" id="PF00656">
    <property type="entry name" value="Peptidase_C14"/>
    <property type="match status" value="1"/>
</dbReference>
<dbReference type="PROSITE" id="PS01121">
    <property type="entry name" value="CASPASE_HIS"/>
    <property type="match status" value="1"/>
</dbReference>
<evidence type="ECO:0000256" key="2">
    <source>
        <dbReference type="ARBA" id="ARBA00022670"/>
    </source>
</evidence>
<dbReference type="PROSITE" id="PS50209">
    <property type="entry name" value="CARD"/>
    <property type="match status" value="1"/>
</dbReference>
<dbReference type="PROSITE" id="PS50208">
    <property type="entry name" value="CASPASE_P20"/>
    <property type="match status" value="1"/>
</dbReference>
<dbReference type="InterPro" id="IPR015917">
    <property type="entry name" value="Pept_C14A"/>
</dbReference>
<dbReference type="CDD" id="cd00032">
    <property type="entry name" value="CASc"/>
    <property type="match status" value="1"/>
</dbReference>
<evidence type="ECO:0000259" key="10">
    <source>
        <dbReference type="PROSITE" id="PS50209"/>
    </source>
</evidence>
<dbReference type="GO" id="GO:0004197">
    <property type="term" value="F:cysteine-type endopeptidase activity"/>
    <property type="evidence" value="ECO:0007669"/>
    <property type="project" value="InterPro"/>
</dbReference>
<dbReference type="PIRSF" id="PIRSF038001">
    <property type="entry name" value="Caspase_ICE"/>
    <property type="match status" value="1"/>
</dbReference>
<dbReference type="GO" id="GO:0072557">
    <property type="term" value="C:IPAF inflammasome complex"/>
    <property type="evidence" value="ECO:0007669"/>
    <property type="project" value="TreeGrafter"/>
</dbReference>
<feature type="domain" description="CARD" evidence="10">
    <location>
        <begin position="2"/>
        <end position="77"/>
    </location>
</feature>
<evidence type="ECO:0000256" key="1">
    <source>
        <dbReference type="ARBA" id="ARBA00010134"/>
    </source>
</evidence>
<dbReference type="InterPro" id="IPR011600">
    <property type="entry name" value="Pept_C14_caspase"/>
</dbReference>
<evidence type="ECO:0000256" key="7">
    <source>
        <dbReference type="RuleBase" id="RU003971"/>
    </source>
</evidence>
<dbReference type="InterPro" id="IPR002138">
    <property type="entry name" value="Pept_C14_p10"/>
</dbReference>
<dbReference type="InterPro" id="IPR001315">
    <property type="entry name" value="CARD"/>
</dbReference>
<dbReference type="GO" id="GO:0072559">
    <property type="term" value="C:NLRP3 inflammasome complex"/>
    <property type="evidence" value="ECO:0007669"/>
    <property type="project" value="TreeGrafter"/>
</dbReference>
<keyword evidence="3" id="KW-0378">Hydrolase</keyword>
<evidence type="ECO:0000259" key="8">
    <source>
        <dbReference type="PROSITE" id="PS50207"/>
    </source>
</evidence>
<feature type="domain" description="Caspase family p10" evidence="8">
    <location>
        <begin position="293"/>
        <end position="377"/>
    </location>
</feature>
<reference evidence="11" key="1">
    <citation type="submission" date="2019-12" db="EMBL/GenBank/DDBJ databases">
        <title>The Lamprey genome provides insights into evolution of caspase superfamily and functional divergence.</title>
        <authorList>
            <person name="Li Q."/>
            <person name="Pang Y."/>
            <person name="Liu Y."/>
        </authorList>
    </citation>
    <scope>NUCLEOTIDE SEQUENCE</scope>
</reference>
<dbReference type="Gene3D" id="1.10.533.10">
    <property type="entry name" value="Death Domain, Fas"/>
    <property type="match status" value="1"/>
</dbReference>
<dbReference type="EMBL" id="MN832741">
    <property type="protein sequence ID" value="QQV73912.1"/>
    <property type="molecule type" value="mRNA"/>
</dbReference>
<dbReference type="InterPro" id="IPR016129">
    <property type="entry name" value="Caspase_his_AS"/>
</dbReference>
<keyword evidence="4" id="KW-0788">Thiol protease</keyword>
<evidence type="ECO:0000256" key="5">
    <source>
        <dbReference type="ARBA" id="ARBA00023145"/>
    </source>
</evidence>
<dbReference type="CDD" id="cd01671">
    <property type="entry name" value="CARD"/>
    <property type="match status" value="1"/>
</dbReference>
<feature type="domain" description="Caspase family p20" evidence="9">
    <location>
        <begin position="149"/>
        <end position="274"/>
    </location>
</feature>
<keyword evidence="5" id="KW-0865">Zymogen</keyword>
<evidence type="ECO:0000313" key="11">
    <source>
        <dbReference type="EMBL" id="QQV73912.1"/>
    </source>
</evidence>
<evidence type="ECO:0000256" key="3">
    <source>
        <dbReference type="ARBA" id="ARBA00022801"/>
    </source>
</evidence>
<dbReference type="InterPro" id="IPR001309">
    <property type="entry name" value="Pept_C14_p20"/>
</dbReference>
<accession>A0A7U0FWW0</accession>
<sequence>MSGDRSLRVIKKCKVELLKILYPFIKDILDRLDAKEIINRSDYSWLDEKPRAELPRYLLDHLINMGEGVCTRFLKEILSPYCGENPHLRDRMKAEANPVYEALMTPNTEDVTDSVTSGTERVKASREDFYNSKKGEECVYQVMPRGPARQRQALIINNMNFTKGLSKRNGSDEDVKYLVWLFKVLDYTPIVHKDQSAEEIENLVKKFAKMDEHWHSDSAFVVVMSHGCNRGVFGKDNSDLLSIETVYTALNNNNCPGLKDKPKIIIVQACRGVHTATDSAAPEEVVDTCWETSSRKMPRESDMTCLYSTLPDDVSYRSPTKGSFLIQHLVEVIKEHACTEHVQELFTRVKDRCSVKDPPQMPVDERNSLRRRFYLFPGF</sequence>
<dbReference type="InterPro" id="IPR033139">
    <property type="entry name" value="Caspase_cys_AS"/>
</dbReference>
<protein>
    <submittedName>
        <fullName evidence="11">Cysteinyl aspartate specific proteinase 1</fullName>
    </submittedName>
</protein>
<dbReference type="AlphaFoldDB" id="A0A7U0FWW0"/>
<keyword evidence="2" id="KW-0645">Protease</keyword>
<evidence type="ECO:0000256" key="4">
    <source>
        <dbReference type="ARBA" id="ARBA00022807"/>
    </source>
</evidence>
<evidence type="ECO:0000259" key="9">
    <source>
        <dbReference type="PROSITE" id="PS50208"/>
    </source>
</evidence>
<evidence type="ECO:0000256" key="6">
    <source>
        <dbReference type="PIRSR" id="PIRSR038001-1"/>
    </source>
</evidence>
<dbReference type="SUPFAM" id="SSF52129">
    <property type="entry name" value="Caspase-like"/>
    <property type="match status" value="1"/>
</dbReference>
<dbReference type="Gene3D" id="3.40.50.1460">
    <property type="match status" value="1"/>
</dbReference>
<feature type="active site" evidence="6">
    <location>
        <position position="226"/>
    </location>
</feature>
<dbReference type="InterPro" id="IPR002398">
    <property type="entry name" value="Pept_C14"/>
</dbReference>
<dbReference type="PROSITE" id="PS50207">
    <property type="entry name" value="CASPASE_P10"/>
    <property type="match status" value="1"/>
</dbReference>
<dbReference type="InterPro" id="IPR029030">
    <property type="entry name" value="Caspase-like_dom_sf"/>
</dbReference>
<dbReference type="PANTHER" id="PTHR47901:SF3">
    <property type="entry name" value="CASPASE-1"/>
    <property type="match status" value="1"/>
</dbReference>